<name>A0AAN9SF10_PSOTE</name>
<evidence type="ECO:0000313" key="2">
    <source>
        <dbReference type="Proteomes" id="UP001386955"/>
    </source>
</evidence>
<keyword evidence="2" id="KW-1185">Reference proteome</keyword>
<sequence>MLKNLLIHVFSFVDEGLVSLSSTIIMLCKTCILIVIQMCTQDLKNNVITRYGCSNKQLYWKTFFCQNLASKN</sequence>
<accession>A0AAN9SF10</accession>
<gene>
    <name evidence="1" type="ORF">VNO78_15453</name>
</gene>
<dbReference type="EMBL" id="JAYMYS010000004">
    <property type="protein sequence ID" value="KAK7394912.1"/>
    <property type="molecule type" value="Genomic_DNA"/>
</dbReference>
<proteinExistence type="predicted"/>
<dbReference type="AlphaFoldDB" id="A0AAN9SF10"/>
<reference evidence="1 2" key="1">
    <citation type="submission" date="2024-01" db="EMBL/GenBank/DDBJ databases">
        <title>The genomes of 5 underutilized Papilionoideae crops provide insights into root nodulation and disease resistanc.</title>
        <authorList>
            <person name="Jiang F."/>
        </authorList>
    </citation>
    <scope>NUCLEOTIDE SEQUENCE [LARGE SCALE GENOMIC DNA]</scope>
    <source>
        <strain evidence="1">DUOXIRENSHENG_FW03</strain>
        <tissue evidence="1">Leaves</tissue>
    </source>
</reference>
<protein>
    <submittedName>
        <fullName evidence="1">Uncharacterized protein</fullName>
    </submittedName>
</protein>
<comment type="caution">
    <text evidence="1">The sequence shown here is derived from an EMBL/GenBank/DDBJ whole genome shotgun (WGS) entry which is preliminary data.</text>
</comment>
<evidence type="ECO:0000313" key="1">
    <source>
        <dbReference type="EMBL" id="KAK7394912.1"/>
    </source>
</evidence>
<dbReference type="Proteomes" id="UP001386955">
    <property type="component" value="Unassembled WGS sequence"/>
</dbReference>
<organism evidence="1 2">
    <name type="scientific">Psophocarpus tetragonolobus</name>
    <name type="common">Winged bean</name>
    <name type="synonym">Dolichos tetragonolobus</name>
    <dbReference type="NCBI Taxonomy" id="3891"/>
    <lineage>
        <taxon>Eukaryota</taxon>
        <taxon>Viridiplantae</taxon>
        <taxon>Streptophyta</taxon>
        <taxon>Embryophyta</taxon>
        <taxon>Tracheophyta</taxon>
        <taxon>Spermatophyta</taxon>
        <taxon>Magnoliopsida</taxon>
        <taxon>eudicotyledons</taxon>
        <taxon>Gunneridae</taxon>
        <taxon>Pentapetalae</taxon>
        <taxon>rosids</taxon>
        <taxon>fabids</taxon>
        <taxon>Fabales</taxon>
        <taxon>Fabaceae</taxon>
        <taxon>Papilionoideae</taxon>
        <taxon>50 kb inversion clade</taxon>
        <taxon>NPAAA clade</taxon>
        <taxon>indigoferoid/millettioid clade</taxon>
        <taxon>Phaseoleae</taxon>
        <taxon>Psophocarpus</taxon>
    </lineage>
</organism>